<evidence type="ECO:0008006" key="3">
    <source>
        <dbReference type="Google" id="ProtNLM"/>
    </source>
</evidence>
<keyword evidence="2" id="KW-1185">Reference proteome</keyword>
<organism evidence="1 2">
    <name type="scientific">Cadophora malorum</name>
    <dbReference type="NCBI Taxonomy" id="108018"/>
    <lineage>
        <taxon>Eukaryota</taxon>
        <taxon>Fungi</taxon>
        <taxon>Dikarya</taxon>
        <taxon>Ascomycota</taxon>
        <taxon>Pezizomycotina</taxon>
        <taxon>Leotiomycetes</taxon>
        <taxon>Helotiales</taxon>
        <taxon>Ploettnerulaceae</taxon>
        <taxon>Cadophora</taxon>
    </lineage>
</organism>
<evidence type="ECO:0000313" key="1">
    <source>
        <dbReference type="EMBL" id="KAG4422110.1"/>
    </source>
</evidence>
<comment type="caution">
    <text evidence="1">The sequence shown here is derived from an EMBL/GenBank/DDBJ whole genome shotgun (WGS) entry which is preliminary data.</text>
</comment>
<accession>A0A8H7WC54</accession>
<proteinExistence type="predicted"/>
<sequence length="238" mass="25945">MHQLVIAHDPNRYITSVEAVNSSHSSEYIPASQTSHISHLVESSSENSSTEQFTPLALDSDDDHSLSEWFAVGRELQALASSGSDWSIIDGAVATPTFSDNASEWSFVSEEILHVSSNTIPLDMDLSATSRLGSISQKRHCQLCGPNRKPFRSVQAYQAHLNSAAHAPKIFHCPLSFLPNVKSLDLSKTKKFSTLGGLTQHLESGRCEGGLELYTKAIAFVEEQLKVLGFSGLMLLSN</sequence>
<reference evidence="1" key="1">
    <citation type="submission" date="2021-02" db="EMBL/GenBank/DDBJ databases">
        <title>Genome sequence Cadophora malorum strain M34.</title>
        <authorList>
            <person name="Stefanovic E."/>
            <person name="Vu D."/>
            <person name="Scully C."/>
            <person name="Dijksterhuis J."/>
            <person name="Roader J."/>
            <person name="Houbraken J."/>
        </authorList>
    </citation>
    <scope>NUCLEOTIDE SEQUENCE</scope>
    <source>
        <strain evidence="1">M34</strain>
    </source>
</reference>
<evidence type="ECO:0000313" key="2">
    <source>
        <dbReference type="Proteomes" id="UP000664132"/>
    </source>
</evidence>
<gene>
    <name evidence="1" type="ORF">IFR04_004737</name>
</gene>
<dbReference type="EMBL" id="JAFJYH010000054">
    <property type="protein sequence ID" value="KAG4422110.1"/>
    <property type="molecule type" value="Genomic_DNA"/>
</dbReference>
<dbReference type="OrthoDB" id="6077919at2759"/>
<dbReference type="Proteomes" id="UP000664132">
    <property type="component" value="Unassembled WGS sequence"/>
</dbReference>
<name>A0A8H7WC54_9HELO</name>
<dbReference type="AlphaFoldDB" id="A0A8H7WC54"/>
<protein>
    <recommendedName>
        <fullName evidence="3">C2H2-type domain-containing protein</fullName>
    </recommendedName>
</protein>